<dbReference type="Proteomes" id="UP000615687">
    <property type="component" value="Unassembled WGS sequence"/>
</dbReference>
<comment type="function">
    <text evidence="1">Is involved in generating a small heat-stable compound (Nod), an acylated oligomer of N-acetylglucosamine, that stimulates mitosis in various plant protoplasts.</text>
</comment>
<evidence type="ECO:0000256" key="3">
    <source>
        <dbReference type="ARBA" id="ARBA00010973"/>
    </source>
</evidence>
<dbReference type="PANTHER" id="PTHR34216:SF3">
    <property type="entry name" value="POLY-BETA-1,6-N-ACETYL-D-GLUCOSAMINE N-DEACETYLASE"/>
    <property type="match status" value="1"/>
</dbReference>
<dbReference type="Gene3D" id="3.20.20.370">
    <property type="entry name" value="Glycoside hydrolase/deacetylase"/>
    <property type="match status" value="1"/>
</dbReference>
<dbReference type="PANTHER" id="PTHR34216">
    <property type="match status" value="1"/>
</dbReference>
<dbReference type="RefSeq" id="WP_192110854.1">
    <property type="nucleotide sequence ID" value="NZ_JACYXJ010000007.1"/>
</dbReference>
<evidence type="ECO:0000313" key="8">
    <source>
        <dbReference type="EMBL" id="MBD8878422.1"/>
    </source>
</evidence>
<dbReference type="InterPro" id="IPR011330">
    <property type="entry name" value="Glyco_hydro/deAcase_b/a-brl"/>
</dbReference>
<sequence>MLARTLFLTFHGIGEPVTKLSEGEEGYFVTVDTYRRTIYALEELEGNSGNQICITFDDGNLSDYQVGVPALLDVGRTGHFFVLAGRIGQQGYLRGKHIRDMVASGMTIGSHGWNHVDWRKLDHAGRKQELYDARRKIEDVAGIGVTEAAIPFGLFDRRVLAALKEGGYGKVSTSTAGLCYDNAWFRPRWSVKQNFDPKLDLPQRLSVKQIWKGTAYAQLRRLRYFV</sequence>
<evidence type="ECO:0000256" key="6">
    <source>
        <dbReference type="ARBA" id="ARBA00032976"/>
    </source>
</evidence>
<dbReference type="PROSITE" id="PS51677">
    <property type="entry name" value="NODB"/>
    <property type="match status" value="1"/>
</dbReference>
<dbReference type="Pfam" id="PF01522">
    <property type="entry name" value="Polysacc_deac_1"/>
    <property type="match status" value="1"/>
</dbReference>
<dbReference type="InterPro" id="IPR002509">
    <property type="entry name" value="NODB_dom"/>
</dbReference>
<comment type="subcellular location">
    <subcellularLocation>
        <location evidence="2">Secreted</location>
    </subcellularLocation>
</comment>
<gene>
    <name evidence="8" type="ORF">IG617_19165</name>
</gene>
<organism evidence="8 9">
    <name type="scientific">Roseibium polysiphoniae</name>
    <dbReference type="NCBI Taxonomy" id="2571221"/>
    <lineage>
        <taxon>Bacteria</taxon>
        <taxon>Pseudomonadati</taxon>
        <taxon>Pseudomonadota</taxon>
        <taxon>Alphaproteobacteria</taxon>
        <taxon>Hyphomicrobiales</taxon>
        <taxon>Stappiaceae</taxon>
        <taxon>Roseibium</taxon>
    </lineage>
</organism>
<evidence type="ECO:0000259" key="7">
    <source>
        <dbReference type="PROSITE" id="PS51677"/>
    </source>
</evidence>
<comment type="similarity">
    <text evidence="3">Belongs to the polysaccharide deacetylase family.</text>
</comment>
<evidence type="ECO:0000256" key="5">
    <source>
        <dbReference type="ARBA" id="ARBA00022729"/>
    </source>
</evidence>
<evidence type="ECO:0000256" key="1">
    <source>
        <dbReference type="ARBA" id="ARBA00003236"/>
    </source>
</evidence>
<dbReference type="CDD" id="cd10918">
    <property type="entry name" value="CE4_NodB_like_5s_6s"/>
    <property type="match status" value="1"/>
</dbReference>
<dbReference type="SUPFAM" id="SSF88713">
    <property type="entry name" value="Glycoside hydrolase/deacetylase"/>
    <property type="match status" value="1"/>
</dbReference>
<evidence type="ECO:0000313" key="9">
    <source>
        <dbReference type="Proteomes" id="UP000615687"/>
    </source>
</evidence>
<feature type="domain" description="NodB homology" evidence="7">
    <location>
        <begin position="50"/>
        <end position="226"/>
    </location>
</feature>
<keyword evidence="9" id="KW-1185">Reference proteome</keyword>
<dbReference type="InterPro" id="IPR051398">
    <property type="entry name" value="Polysacch_Deacetylase"/>
</dbReference>
<name>A0ABR9CH59_9HYPH</name>
<evidence type="ECO:0000256" key="4">
    <source>
        <dbReference type="ARBA" id="ARBA00020071"/>
    </source>
</evidence>
<proteinExistence type="inferred from homology"/>
<keyword evidence="5" id="KW-0732">Signal</keyword>
<protein>
    <recommendedName>
        <fullName evidence="4">Chitooligosaccharide deacetylase</fullName>
    </recommendedName>
    <alternativeName>
        <fullName evidence="6">Nodulation protein B</fullName>
    </alternativeName>
</protein>
<reference evidence="8 9" key="1">
    <citation type="submission" date="2020-09" db="EMBL/GenBank/DDBJ databases">
        <title>The genome sequence of type strain Labrenzia polysiphoniae KACC 19711.</title>
        <authorList>
            <person name="Liu Y."/>
        </authorList>
    </citation>
    <scope>NUCLEOTIDE SEQUENCE [LARGE SCALE GENOMIC DNA]</scope>
    <source>
        <strain evidence="8 9">KACC 19711</strain>
    </source>
</reference>
<comment type="caution">
    <text evidence="8">The sequence shown here is derived from an EMBL/GenBank/DDBJ whole genome shotgun (WGS) entry which is preliminary data.</text>
</comment>
<evidence type="ECO:0000256" key="2">
    <source>
        <dbReference type="ARBA" id="ARBA00004613"/>
    </source>
</evidence>
<accession>A0ABR9CH59</accession>
<dbReference type="EMBL" id="JACYXJ010000007">
    <property type="protein sequence ID" value="MBD8878422.1"/>
    <property type="molecule type" value="Genomic_DNA"/>
</dbReference>